<dbReference type="AlphaFoldDB" id="A0A2I0VYT7"/>
<evidence type="ECO:0000313" key="1">
    <source>
        <dbReference type="EMBL" id="PKU68549.1"/>
    </source>
</evidence>
<proteinExistence type="predicted"/>
<reference evidence="1 2" key="1">
    <citation type="journal article" date="2016" name="Sci. Rep.">
        <title>The Dendrobium catenatum Lindl. genome sequence provides insights into polysaccharide synthase, floral development and adaptive evolution.</title>
        <authorList>
            <person name="Zhang G.Q."/>
            <person name="Xu Q."/>
            <person name="Bian C."/>
            <person name="Tsai W.C."/>
            <person name="Yeh C.M."/>
            <person name="Liu K.W."/>
            <person name="Yoshida K."/>
            <person name="Zhang L.S."/>
            <person name="Chang S.B."/>
            <person name="Chen F."/>
            <person name="Shi Y."/>
            <person name="Su Y.Y."/>
            <person name="Zhang Y.Q."/>
            <person name="Chen L.J."/>
            <person name="Yin Y."/>
            <person name="Lin M."/>
            <person name="Huang H."/>
            <person name="Deng H."/>
            <person name="Wang Z.W."/>
            <person name="Zhu S.L."/>
            <person name="Zhao X."/>
            <person name="Deng C."/>
            <person name="Niu S.C."/>
            <person name="Huang J."/>
            <person name="Wang M."/>
            <person name="Liu G.H."/>
            <person name="Yang H.J."/>
            <person name="Xiao X.J."/>
            <person name="Hsiao Y.Y."/>
            <person name="Wu W.L."/>
            <person name="Chen Y.Y."/>
            <person name="Mitsuda N."/>
            <person name="Ohme-Takagi M."/>
            <person name="Luo Y.B."/>
            <person name="Van de Peer Y."/>
            <person name="Liu Z.J."/>
        </authorList>
    </citation>
    <scope>NUCLEOTIDE SEQUENCE [LARGE SCALE GENOMIC DNA]</scope>
    <source>
        <tissue evidence="1">The whole plant</tissue>
    </source>
</reference>
<reference evidence="1 2" key="2">
    <citation type="journal article" date="2017" name="Nature">
        <title>The Apostasia genome and the evolution of orchids.</title>
        <authorList>
            <person name="Zhang G.Q."/>
            <person name="Liu K.W."/>
            <person name="Li Z."/>
            <person name="Lohaus R."/>
            <person name="Hsiao Y.Y."/>
            <person name="Niu S.C."/>
            <person name="Wang J.Y."/>
            <person name="Lin Y.C."/>
            <person name="Xu Q."/>
            <person name="Chen L.J."/>
            <person name="Yoshida K."/>
            <person name="Fujiwara S."/>
            <person name="Wang Z.W."/>
            <person name="Zhang Y.Q."/>
            <person name="Mitsuda N."/>
            <person name="Wang M."/>
            <person name="Liu G.H."/>
            <person name="Pecoraro L."/>
            <person name="Huang H.X."/>
            <person name="Xiao X.J."/>
            <person name="Lin M."/>
            <person name="Wu X.Y."/>
            <person name="Wu W.L."/>
            <person name="Chen Y.Y."/>
            <person name="Chang S.B."/>
            <person name="Sakamoto S."/>
            <person name="Ohme-Takagi M."/>
            <person name="Yagi M."/>
            <person name="Zeng S.J."/>
            <person name="Shen C.Y."/>
            <person name="Yeh C.M."/>
            <person name="Luo Y.B."/>
            <person name="Tsai W.C."/>
            <person name="Van de Peer Y."/>
            <person name="Liu Z.J."/>
        </authorList>
    </citation>
    <scope>NUCLEOTIDE SEQUENCE [LARGE SCALE GENOMIC DNA]</scope>
    <source>
        <tissue evidence="1">The whole plant</tissue>
    </source>
</reference>
<keyword evidence="2" id="KW-1185">Reference proteome</keyword>
<protein>
    <submittedName>
        <fullName evidence="1">Uncharacterized protein</fullName>
    </submittedName>
</protein>
<accession>A0A2I0VYT7</accession>
<sequence>MMVRGIVVGGRWMWEGSELGNGGLRYRSWRAKEKEWGWILLNCVVKLKAVKLVPCVDDASLAAPLGDDVQFDSVLPLGAPVDVEAEATDLFFTIVGWWYFQTFNFGWWWGGAVVVFTSPIVVGNELDSRGFVELSLNSCELFLSNVPFVDVSVALISHDALKAHLAVNLEGSDVDHNDWLDGYISSPCVGDRDDLDGLEEDDHEVYNLKVSRIVEKAFSLGGGKHRRRKHKKR</sequence>
<organism evidence="1 2">
    <name type="scientific">Dendrobium catenatum</name>
    <dbReference type="NCBI Taxonomy" id="906689"/>
    <lineage>
        <taxon>Eukaryota</taxon>
        <taxon>Viridiplantae</taxon>
        <taxon>Streptophyta</taxon>
        <taxon>Embryophyta</taxon>
        <taxon>Tracheophyta</taxon>
        <taxon>Spermatophyta</taxon>
        <taxon>Magnoliopsida</taxon>
        <taxon>Liliopsida</taxon>
        <taxon>Asparagales</taxon>
        <taxon>Orchidaceae</taxon>
        <taxon>Epidendroideae</taxon>
        <taxon>Malaxideae</taxon>
        <taxon>Dendrobiinae</taxon>
        <taxon>Dendrobium</taxon>
    </lineage>
</organism>
<dbReference type="Proteomes" id="UP000233837">
    <property type="component" value="Unassembled WGS sequence"/>
</dbReference>
<evidence type="ECO:0000313" key="2">
    <source>
        <dbReference type="Proteomes" id="UP000233837"/>
    </source>
</evidence>
<gene>
    <name evidence="1" type="ORF">MA16_Dca016481</name>
</gene>
<name>A0A2I0VYT7_9ASPA</name>
<dbReference type="EMBL" id="KZ503084">
    <property type="protein sequence ID" value="PKU68549.1"/>
    <property type="molecule type" value="Genomic_DNA"/>
</dbReference>